<dbReference type="RefSeq" id="WP_017527332.1">
    <property type="nucleotide sequence ID" value="NZ_SPVI01000021.1"/>
</dbReference>
<evidence type="ECO:0000256" key="7">
    <source>
        <dbReference type="RuleBase" id="RU361153"/>
    </source>
</evidence>
<evidence type="ECO:0000256" key="6">
    <source>
        <dbReference type="ARBA" id="ARBA00023326"/>
    </source>
</evidence>
<dbReference type="GO" id="GO:0009986">
    <property type="term" value="C:cell surface"/>
    <property type="evidence" value="ECO:0007669"/>
    <property type="project" value="TreeGrafter"/>
</dbReference>
<dbReference type="PANTHER" id="PTHR31297">
    <property type="entry name" value="GLUCAN ENDO-1,6-BETA-GLUCOSIDASE B"/>
    <property type="match status" value="1"/>
</dbReference>
<evidence type="ECO:0000256" key="1">
    <source>
        <dbReference type="ARBA" id="ARBA00005641"/>
    </source>
</evidence>
<dbReference type="AlphaFoldDB" id="A0A4Y9T8V5"/>
<keyword evidence="2 7" id="KW-0378">Hydrolase</keyword>
<comment type="similarity">
    <text evidence="1 7">Belongs to the glycosyl hydrolase 5 (cellulase A) family.</text>
</comment>
<comment type="caution">
    <text evidence="9">The sequence shown here is derived from an EMBL/GenBank/DDBJ whole genome shotgun (WGS) entry which is preliminary data.</text>
</comment>
<evidence type="ECO:0000256" key="3">
    <source>
        <dbReference type="ARBA" id="ARBA00023001"/>
    </source>
</evidence>
<evidence type="ECO:0000256" key="4">
    <source>
        <dbReference type="ARBA" id="ARBA00023277"/>
    </source>
</evidence>
<dbReference type="SUPFAM" id="SSF51445">
    <property type="entry name" value="(Trans)glycosidases"/>
    <property type="match status" value="1"/>
</dbReference>
<feature type="domain" description="Glycoside hydrolase family 5" evidence="8">
    <location>
        <begin position="22"/>
        <end position="300"/>
    </location>
</feature>
<reference evidence="9 10" key="1">
    <citation type="submission" date="2019-03" db="EMBL/GenBank/DDBJ databases">
        <title>Biocontrol and xenobiotic degradation properties of endophytic Pseudomonas fluorescens strain BRZ63.</title>
        <authorList>
            <person name="Chlebek D.A."/>
            <person name="Pinski A."/>
            <person name="Zur J.P."/>
            <person name="Michalska J."/>
            <person name="Hupert-Kocurek K.T."/>
        </authorList>
    </citation>
    <scope>NUCLEOTIDE SEQUENCE [LARGE SCALE GENOMIC DNA]</scope>
    <source>
        <strain evidence="9 10">BRZ63</strain>
    </source>
</reference>
<evidence type="ECO:0000256" key="2">
    <source>
        <dbReference type="ARBA" id="ARBA00022801"/>
    </source>
</evidence>
<dbReference type="Gene3D" id="3.20.20.80">
    <property type="entry name" value="Glycosidases"/>
    <property type="match status" value="1"/>
</dbReference>
<keyword evidence="4" id="KW-0119">Carbohydrate metabolism</keyword>
<dbReference type="Proteomes" id="UP000297322">
    <property type="component" value="Unassembled WGS sequence"/>
</dbReference>
<dbReference type="GO" id="GO:0008422">
    <property type="term" value="F:beta-glucosidase activity"/>
    <property type="evidence" value="ECO:0007669"/>
    <property type="project" value="TreeGrafter"/>
</dbReference>
<evidence type="ECO:0000313" key="10">
    <source>
        <dbReference type="Proteomes" id="UP000297322"/>
    </source>
</evidence>
<dbReference type="InterPro" id="IPR001547">
    <property type="entry name" value="Glyco_hydro_5"/>
</dbReference>
<dbReference type="GO" id="GO:0030245">
    <property type="term" value="P:cellulose catabolic process"/>
    <property type="evidence" value="ECO:0007669"/>
    <property type="project" value="UniProtKB-KW"/>
</dbReference>
<dbReference type="GO" id="GO:0005576">
    <property type="term" value="C:extracellular region"/>
    <property type="evidence" value="ECO:0007669"/>
    <property type="project" value="TreeGrafter"/>
</dbReference>
<evidence type="ECO:0000259" key="8">
    <source>
        <dbReference type="Pfam" id="PF00150"/>
    </source>
</evidence>
<dbReference type="Pfam" id="PF00150">
    <property type="entry name" value="Cellulase"/>
    <property type="match status" value="1"/>
</dbReference>
<organism evidence="9 10">
    <name type="scientific">Pseudomonas fluorescens</name>
    <dbReference type="NCBI Taxonomy" id="294"/>
    <lineage>
        <taxon>Bacteria</taxon>
        <taxon>Pseudomonadati</taxon>
        <taxon>Pseudomonadota</taxon>
        <taxon>Gammaproteobacteria</taxon>
        <taxon>Pseudomonadales</taxon>
        <taxon>Pseudomonadaceae</taxon>
        <taxon>Pseudomonas</taxon>
    </lineage>
</organism>
<protein>
    <submittedName>
        <fullName evidence="9">Glycoside hydrolase</fullName>
    </submittedName>
</protein>
<keyword evidence="3" id="KW-0136">Cellulose degradation</keyword>
<dbReference type="PANTHER" id="PTHR31297:SF41">
    <property type="entry name" value="ENDOGLUCANASE, PUTATIVE (AFU_ORTHOLOGUE AFUA_5G01830)-RELATED"/>
    <property type="match status" value="1"/>
</dbReference>
<keyword evidence="5 7" id="KW-0326">Glycosidase</keyword>
<evidence type="ECO:0000313" key="9">
    <source>
        <dbReference type="EMBL" id="TFW40521.1"/>
    </source>
</evidence>
<proteinExistence type="inferred from homology"/>
<dbReference type="InterPro" id="IPR050386">
    <property type="entry name" value="Glycosyl_hydrolase_5"/>
</dbReference>
<evidence type="ECO:0000256" key="5">
    <source>
        <dbReference type="ARBA" id="ARBA00023295"/>
    </source>
</evidence>
<dbReference type="EMBL" id="SPVI01000021">
    <property type="protein sequence ID" value="TFW40521.1"/>
    <property type="molecule type" value="Genomic_DNA"/>
</dbReference>
<sequence>MAISFVAQASTQQADTYNAGKQLRGFNIDLNLNEEDFKQLDGLNVNAVRVAFASHPLFDDRGGLDDVAVKVLDTYVRYAKQYNILLLVDVHTFPGNVKKYSGSTEDAYWRDAELMGNLIASYAQLAQRYKHESMVIGYDIVNEPAPIERGVYLDFIKKVSATLLQISPDKVVLIQPRITVQPNGIPNGQRSNWSEITPLIDDHSIIGSLHYYDPGNFTHQGVRGFPADQRLPFLLRGEGGLSMYFKKTLSQVLKHPGPVIVGEFSVSNYSPVDDAGLYMQTLIDLFEQKRWSWFYHAYKEADIWNPQVTLTNTGLAPDSASKKYVLLKRYFKLNDRFQSSD</sequence>
<keyword evidence="6" id="KW-0624">Polysaccharide degradation</keyword>
<name>A0A4Y9T8V5_PSEFL</name>
<dbReference type="InterPro" id="IPR017853">
    <property type="entry name" value="GH"/>
</dbReference>
<gene>
    <name evidence="9" type="ORF">E4T65_25840</name>
</gene>
<accession>A0A4Y9T8V5</accession>